<keyword evidence="3" id="KW-0131">Cell cycle</keyword>
<organism evidence="4 5">
    <name type="scientific">Brassica campestris</name>
    <name type="common">Field mustard</name>
    <dbReference type="NCBI Taxonomy" id="3711"/>
    <lineage>
        <taxon>Eukaryota</taxon>
        <taxon>Viridiplantae</taxon>
        <taxon>Streptophyta</taxon>
        <taxon>Embryophyta</taxon>
        <taxon>Tracheophyta</taxon>
        <taxon>Spermatophyta</taxon>
        <taxon>Magnoliopsida</taxon>
        <taxon>eudicotyledons</taxon>
        <taxon>Gunneridae</taxon>
        <taxon>Pentapetalae</taxon>
        <taxon>rosids</taxon>
        <taxon>malvids</taxon>
        <taxon>Brassicales</taxon>
        <taxon>Brassicaceae</taxon>
        <taxon>Brassiceae</taxon>
        <taxon>Brassica</taxon>
    </lineage>
</organism>
<proteinExistence type="predicted"/>
<gene>
    <name evidence="4" type="ORF">BRARA_B00196</name>
</gene>
<protein>
    <submittedName>
        <fullName evidence="4">Uncharacterized protein</fullName>
    </submittedName>
</protein>
<dbReference type="PANTHER" id="PTHR12827:SF3">
    <property type="entry name" value="ANAPHASE-PROMOTING COMPLEX SUBUNIT 1"/>
    <property type="match status" value="1"/>
</dbReference>
<dbReference type="Proteomes" id="UP000264353">
    <property type="component" value="Chromosome A2"/>
</dbReference>
<dbReference type="GO" id="GO:0005680">
    <property type="term" value="C:anaphase-promoting complex"/>
    <property type="evidence" value="ECO:0007669"/>
    <property type="project" value="InterPro"/>
</dbReference>
<dbReference type="AlphaFoldDB" id="A0A398ACP2"/>
<dbReference type="EMBL" id="CM010629">
    <property type="protein sequence ID" value="RID73023.1"/>
    <property type="molecule type" value="Genomic_DNA"/>
</dbReference>
<dbReference type="GO" id="GO:0051301">
    <property type="term" value="P:cell division"/>
    <property type="evidence" value="ECO:0007669"/>
    <property type="project" value="UniProtKB-KW"/>
</dbReference>
<sequence>MEHIFNSYTQLRYGRDLRLNEVRRLLCSARPVVIQTSANPTISDQEQQQDQLWRIAQRTAVLPLGRGAFTLSTIHTLLTEAKFYLTKVIPVFLSLLRSPSRFTLSLPFLQAFTVPKLVLAGRLPAQQNAVVNLDPNIRNIQDLKTWPEFHNAVAAGLRLAPLQGKVSRTWIKYNKPAEPNAVHAGLLFGLGLQGYLHVLNLSDIYQYFTQENQHNTRKKKDIKRQKRDTSSHMGWRIAYEVYLYQGEDSAAGSLTTRIDFCLKRQNPKLQLPVATQLTLVTHTKRQTYITYILAYAMEVMFVWLPQFSASASASALMKIVVVRFDADAVLIADAEFFGDRREDAVPAYQ</sequence>
<dbReference type="InterPro" id="IPR024990">
    <property type="entry name" value="Apc1"/>
</dbReference>
<name>A0A398ACP2_BRACM</name>
<accession>A0A398ACP2</accession>
<keyword evidence="1" id="KW-0132">Cell division</keyword>
<evidence type="ECO:0000256" key="1">
    <source>
        <dbReference type="ARBA" id="ARBA00022618"/>
    </source>
</evidence>
<reference evidence="4 5" key="1">
    <citation type="submission" date="2018-06" db="EMBL/GenBank/DDBJ databases">
        <title>WGS assembly of Brassica rapa FPsc.</title>
        <authorList>
            <person name="Bowman J."/>
            <person name="Kohchi T."/>
            <person name="Yamato K."/>
            <person name="Jenkins J."/>
            <person name="Shu S."/>
            <person name="Ishizaki K."/>
            <person name="Yamaoka S."/>
            <person name="Nishihama R."/>
            <person name="Nakamura Y."/>
            <person name="Berger F."/>
            <person name="Adam C."/>
            <person name="Aki S."/>
            <person name="Althoff F."/>
            <person name="Araki T."/>
            <person name="Arteaga-Vazquez M."/>
            <person name="Balasubrmanian S."/>
            <person name="Bauer D."/>
            <person name="Boehm C."/>
            <person name="Briginshaw L."/>
            <person name="Caballero-Perez J."/>
            <person name="Catarino B."/>
            <person name="Chen F."/>
            <person name="Chiyoda S."/>
            <person name="Chovatia M."/>
            <person name="Davies K."/>
            <person name="Delmans M."/>
            <person name="Demura T."/>
            <person name="Dierschke T."/>
            <person name="Dolan L."/>
            <person name="Dorantes-Acosta A."/>
            <person name="Eklund D."/>
            <person name="Florent S."/>
            <person name="Flores-Sandoval E."/>
            <person name="Fujiyama A."/>
            <person name="Fukuzawa H."/>
            <person name="Galik B."/>
            <person name="Grimanelli D."/>
            <person name="Grimwood J."/>
            <person name="Grossniklaus U."/>
            <person name="Hamada T."/>
            <person name="Haseloff J."/>
            <person name="Hetherington A."/>
            <person name="Higo A."/>
            <person name="Hirakawa Y."/>
            <person name="Hundley H."/>
            <person name="Ikeda Y."/>
            <person name="Inoue K."/>
            <person name="Inoue S."/>
            <person name="Ishida S."/>
            <person name="Jia Q."/>
            <person name="Kakita M."/>
            <person name="Kanazawa T."/>
            <person name="Kawai Y."/>
            <person name="Kawashima T."/>
            <person name="Kennedy M."/>
            <person name="Kinose K."/>
            <person name="Kinoshita T."/>
            <person name="Kohara Y."/>
            <person name="Koide E."/>
            <person name="Komatsu K."/>
            <person name="Kopischke S."/>
            <person name="Kubo M."/>
            <person name="Kyozuka J."/>
            <person name="Lagercrantz U."/>
            <person name="Lin S."/>
            <person name="Lindquist E."/>
            <person name="Lipzen A."/>
            <person name="Lu C."/>
            <person name="Luna E."/>
            <person name="Martienssen R."/>
            <person name="Minamino N."/>
            <person name="Mizutani M."/>
            <person name="Mizutani M."/>
            <person name="Mochizuki N."/>
            <person name="Monte I."/>
            <person name="Mosher R."/>
            <person name="Nagasaki H."/>
            <person name="Nakagami H."/>
            <person name="Naramoto S."/>
            <person name="Nishitani K."/>
            <person name="Ohtani M."/>
            <person name="Okamoto T."/>
            <person name="Okumura M."/>
            <person name="Phillips J."/>
            <person name="Pollak B."/>
            <person name="Reinders A."/>
            <person name="Roevekamp M."/>
            <person name="Sano R."/>
            <person name="Sawa S."/>
            <person name="Schmid M."/>
            <person name="Shirakawa M."/>
            <person name="Solano R."/>
            <person name="Spunde A."/>
            <person name="Suetsugu N."/>
            <person name="Sugano S."/>
            <person name="Sugiyama A."/>
            <person name="Sun R."/>
            <person name="Suzuki Y."/>
            <person name="Takenaka M."/>
            <person name="Takezawa D."/>
            <person name="Tomogane H."/>
            <person name="Tsuzuki M."/>
            <person name="Ueda T."/>
            <person name="Umeda M."/>
            <person name="Ward J."/>
            <person name="Watanabe Y."/>
            <person name="Yazaki K."/>
            <person name="Yokoyama R."/>
            <person name="Yoshitake Y."/>
            <person name="Yotsui I."/>
            <person name="Zachgo S."/>
            <person name="Schmutz J."/>
        </authorList>
    </citation>
    <scope>NUCLEOTIDE SEQUENCE [LARGE SCALE GENOMIC DNA]</scope>
    <source>
        <strain evidence="5">cv. B-3</strain>
    </source>
</reference>
<evidence type="ECO:0000313" key="5">
    <source>
        <dbReference type="Proteomes" id="UP000264353"/>
    </source>
</evidence>
<evidence type="ECO:0000256" key="2">
    <source>
        <dbReference type="ARBA" id="ARBA00022776"/>
    </source>
</evidence>
<dbReference type="PANTHER" id="PTHR12827">
    <property type="entry name" value="MEIOTIC CHECKPOINT REGULATOR TSG24 FAMILY MEMBER"/>
    <property type="match status" value="1"/>
</dbReference>
<keyword evidence="2" id="KW-0498">Mitosis</keyword>
<evidence type="ECO:0000256" key="3">
    <source>
        <dbReference type="ARBA" id="ARBA00023306"/>
    </source>
</evidence>
<evidence type="ECO:0000313" key="4">
    <source>
        <dbReference type="EMBL" id="RID73023.1"/>
    </source>
</evidence>